<sequence>MPNWGGGKKSGALVHSE</sequence>
<dbReference type="Ensembl" id="ENST00000526256.5">
    <property type="protein sequence ID" value="ENSP00000483864.1"/>
    <property type="gene ID" value="ENSG00000159176.14"/>
</dbReference>
<proteinExistence type="evidence at protein level"/>
<accession>A0A087X134</accession>
<dbReference type="Bgee" id="ENSG00000159176">
    <property type="expression patterns" value="Expressed in popliteal artery and 205 other cell types or tissues"/>
</dbReference>
<dbReference type="HOGENOM" id="CLU_3431958_0_0_1"/>
<reference evidence="1 2" key="1">
    <citation type="journal article" date="2001" name="Nature">
        <title>Initial sequencing and analysis of the human genome.</title>
        <authorList>
            <consortium name="International Human Genome Sequencing Consortium"/>
            <person name="Lander E.S."/>
            <person name="Linton L.M."/>
            <person name="Birren B."/>
            <person name="Nusbaum C."/>
            <person name="Zody M.C."/>
            <person name="Baldwin J."/>
            <person name="Devon K."/>
            <person name="Dewar K."/>
            <person name="Doyle M."/>
            <person name="FitzHugh W."/>
            <person name="Funke R."/>
            <person name="Gage D."/>
            <person name="Harris K."/>
            <person name="Heaford A."/>
            <person name="Howland J."/>
            <person name="Kann L."/>
            <person name="Lehoczky J."/>
            <person name="LeVine R."/>
            <person name="McEwan P."/>
            <person name="McKernan K."/>
            <person name="Meldrim J."/>
            <person name="Mesirov J.P."/>
            <person name="Miranda C."/>
            <person name="Morris W."/>
            <person name="Naylor J."/>
            <person name="Raymond C."/>
            <person name="Rosetti M."/>
            <person name="Santos R."/>
            <person name="Sheridan A."/>
            <person name="Sougnez C."/>
            <person name="Stange-Thomann N."/>
            <person name="Stojanovic N."/>
            <person name="Subramanian A."/>
            <person name="Wyman D."/>
            <person name="Rogers J."/>
            <person name="Sulston J."/>
            <person name="Ainscough R."/>
            <person name="Beck S."/>
            <person name="Bentley D."/>
            <person name="Burton J."/>
            <person name="Clee C."/>
            <person name="Carter N."/>
            <person name="Coulson A."/>
            <person name="Deadman R."/>
            <person name="Deloukas P."/>
            <person name="Dunham A."/>
            <person name="Dunham I."/>
            <person name="Durbin R."/>
            <person name="French L."/>
            <person name="Grafham D."/>
            <person name="Gregory S."/>
            <person name="Hubbard T."/>
            <person name="Humphray S."/>
            <person name="Hunt A."/>
            <person name="Jones M."/>
            <person name="Lloyd C."/>
            <person name="McMurray A."/>
            <person name="Matthews L."/>
            <person name="Mercer S."/>
            <person name="Milne S."/>
            <person name="Mullikin J.C."/>
            <person name="Mungall A."/>
            <person name="Plumb R."/>
            <person name="Ross M."/>
            <person name="Shownkeen R."/>
            <person name="Sims S."/>
            <person name="Waterston R.H."/>
            <person name="Wilson R.K."/>
            <person name="Hillier L.W."/>
            <person name="McPherson J.D."/>
            <person name="Marra M.A."/>
            <person name="Mardis E.R."/>
            <person name="Fulton L.A."/>
            <person name="Chinwalla A.T."/>
            <person name="Pepin K.H."/>
            <person name="Gish W.R."/>
            <person name="Chissoe S.L."/>
            <person name="Wendl M.C."/>
            <person name="Delehaunty K.D."/>
            <person name="Miner T.L."/>
            <person name="Delehaunty A."/>
            <person name="Kramer J.B."/>
            <person name="Cook L.L."/>
            <person name="Fulton R.S."/>
            <person name="Johnson D.L."/>
            <person name="Minx P.J."/>
            <person name="Clifton S.W."/>
            <person name="Hawkins T."/>
            <person name="Branscomb E."/>
            <person name="Predki P."/>
            <person name="Richardson P."/>
            <person name="Wenning S."/>
            <person name="Slezak T."/>
            <person name="Doggett N."/>
            <person name="Cheng J.F."/>
            <person name="Olsen A."/>
            <person name="Lucas S."/>
            <person name="Elkin C."/>
            <person name="Uberbacher E."/>
            <person name="Frazier M."/>
            <person name="Gibbs R.A."/>
            <person name="Muzny D.M."/>
            <person name="Scherer S.E."/>
            <person name="Bouck J.B."/>
            <person name="Sodergren E.J."/>
            <person name="Worley K.C."/>
            <person name="Rives C.M."/>
            <person name="Gorrell J.H."/>
            <person name="Metzker M.L."/>
            <person name="Naylor S.L."/>
            <person name="Kucherlapati R.S."/>
            <person name="Nelson D.L."/>
            <person name="Weinstock G.M."/>
            <person name="Sakaki Y."/>
            <person name="Fujiyama A."/>
            <person name="Hattori M."/>
            <person name="Yada T."/>
            <person name="Toyoda A."/>
            <person name="Itoh T."/>
            <person name="Kawagoe C."/>
            <person name="Watanabe H."/>
            <person name="Totoki Y."/>
            <person name="Taylor T."/>
            <person name="Weissenbach J."/>
            <person name="Heilig R."/>
            <person name="Saurin W."/>
            <person name="Artiguenave F."/>
            <person name="Brottier P."/>
            <person name="Bruls T."/>
            <person name="Pelletier E."/>
            <person name="Robert C."/>
            <person name="Wincker P."/>
            <person name="Smith D.R."/>
            <person name="Doucette-Stamm L."/>
            <person name="Rubenfield M."/>
            <person name="Weinstock K."/>
            <person name="Lee H.M."/>
            <person name="Dubois J."/>
            <person name="Rosenthal A."/>
            <person name="Platzer M."/>
            <person name="Nyakatura G."/>
            <person name="Taudien S."/>
            <person name="Rump A."/>
            <person name="Yang H."/>
            <person name="Yu J."/>
            <person name="Wang J."/>
            <person name="Huang G."/>
            <person name="Gu J."/>
            <person name="Hood L."/>
            <person name="Rowen L."/>
            <person name="Madan A."/>
            <person name="Qin S."/>
            <person name="Davis R.W."/>
            <person name="Federspiel N.A."/>
            <person name="Abola A.P."/>
            <person name="Proctor M.J."/>
            <person name="Myers R.M."/>
            <person name="Schmutz J."/>
            <person name="Dickson M."/>
            <person name="Grimwood J."/>
            <person name="Cox D.R."/>
            <person name="Olson M.V."/>
            <person name="Kaul R."/>
            <person name="Raymond C."/>
            <person name="Shimizu N."/>
            <person name="Kawasaki K."/>
            <person name="Minoshima S."/>
            <person name="Evans G.A."/>
            <person name="Athanasiou M."/>
            <person name="Schultz R."/>
            <person name="Roe B.A."/>
            <person name="Chen F."/>
            <person name="Pan H."/>
            <person name="Ramser J."/>
            <person name="Lehrach H."/>
            <person name="Reinhardt R."/>
            <person name="McCombie W.R."/>
            <person name="de la Bastide M."/>
            <person name="Dedhia N."/>
            <person name="Blocker H."/>
            <person name="Hornischer K."/>
            <person name="Nordsiek G."/>
            <person name="Agarwala R."/>
            <person name="Aravind L."/>
            <person name="Bailey J.A."/>
            <person name="Bateman A."/>
            <person name="Batzoglou S."/>
            <person name="Birney E."/>
            <person name="Bork P."/>
            <person name="Brown D.G."/>
            <person name="Burge C.B."/>
            <person name="Cerutti L."/>
            <person name="Chen H.C."/>
            <person name="Church D."/>
            <person name="Clamp M."/>
            <person name="Copley R.R."/>
            <person name="Doerks T."/>
            <person name="Eddy S.R."/>
            <person name="Eichler E.E."/>
            <person name="Furey T.S."/>
            <person name="Galagan J."/>
            <person name="Gilbert J.G."/>
            <person name="Harmon C."/>
            <person name="Hayashizaki Y."/>
            <person name="Haussler D."/>
            <person name="Hermjakob H."/>
            <person name="Hokamp K."/>
            <person name="Jang W."/>
            <person name="Johnson L.S."/>
            <person name="Jones T.A."/>
            <person name="Kasif S."/>
            <person name="Kaspryzk A."/>
            <person name="Kennedy S."/>
            <person name="Kent W.J."/>
            <person name="Kitts P."/>
            <person name="Koonin E.V."/>
            <person name="Korf I."/>
            <person name="Kulp D."/>
            <person name="Lancet D."/>
            <person name="Lowe T.M."/>
            <person name="McLysaght A."/>
            <person name="Mikkelsen T."/>
            <person name="Moran J.V."/>
            <person name="Mulder N."/>
            <person name="Pollara V.J."/>
            <person name="Ponting C.P."/>
            <person name="Schuler G."/>
            <person name="Schultz J."/>
            <person name="Slater G."/>
            <person name="Smit A.F."/>
            <person name="Stupka E."/>
            <person name="Szustakowski J."/>
            <person name="Thierry-Mieg D."/>
            <person name="Thierry-Mieg J."/>
            <person name="Wagner L."/>
            <person name="Wallis J."/>
            <person name="Wheeler R."/>
            <person name="Williams A."/>
            <person name="Wolf Y.I."/>
            <person name="Wolfe K.H."/>
            <person name="Yang S.P."/>
            <person name="Yeh R.F."/>
            <person name="Collins F."/>
            <person name="Guyer M.S."/>
            <person name="Peterson J."/>
            <person name="Felsenfeld A."/>
            <person name="Wetterstrand K.A."/>
            <person name="Patrinos A."/>
            <person name="Morgan M.J."/>
            <person name="de Jong P."/>
            <person name="Catanese J.J."/>
            <person name="Osoegawa K."/>
            <person name="Shizuya H."/>
            <person name="Choi S."/>
            <person name="Chen Y.J."/>
        </authorList>
    </citation>
    <scope>NUCLEOTIDE SEQUENCE [LARGE SCALE GENOMIC DNA]</scope>
</reference>
<dbReference type="Ensembl" id="ENST00000526256.5">
    <property type="protein sequence ID" value="ENSP00000483864.1"/>
    <property type="gene ID" value="ENSG00000159176.15"/>
</dbReference>
<dbReference type="MassIVE" id="A0A087X134"/>
<organism evidence="1 2">
    <name type="scientific">Homo sapiens</name>
    <name type="common">Human</name>
    <dbReference type="NCBI Taxonomy" id="9606"/>
    <lineage>
        <taxon>Eukaryota</taxon>
        <taxon>Metazoa</taxon>
        <taxon>Chordata</taxon>
        <taxon>Craniata</taxon>
        <taxon>Vertebrata</taxon>
        <taxon>Euteleostomi</taxon>
        <taxon>Mammalia</taxon>
        <taxon>Eutheria</taxon>
        <taxon>Euarchontoglires</taxon>
        <taxon>Primates</taxon>
        <taxon>Haplorrhini</taxon>
        <taxon>Catarrhini</taxon>
        <taxon>Hominidae</taxon>
        <taxon>Homo</taxon>
    </lineage>
</organism>
<evidence type="ECO:0007829" key="3">
    <source>
        <dbReference type="PeptideAtlas" id="A0A087X134"/>
    </source>
</evidence>
<dbReference type="Antibodypedia" id="20644">
    <property type="antibodies" value="299 antibodies from 31 providers"/>
</dbReference>
<protein>
    <submittedName>
        <fullName evidence="1">Cysteine and glycine rich protein 1</fullName>
    </submittedName>
</protein>
<dbReference type="UCSC" id="uc057oip.1">
    <property type="organism name" value="human"/>
</dbReference>
<gene>
    <name evidence="1" type="primary">CSRP1</name>
</gene>
<reference evidence="1" key="4">
    <citation type="submission" date="2025-08" db="UniProtKB">
        <authorList>
            <consortium name="Ensembl"/>
        </authorList>
    </citation>
    <scope>IDENTIFICATION</scope>
</reference>
<dbReference type="HGNC" id="HGNC:2469">
    <property type="gene designation" value="CSRP1"/>
</dbReference>
<dbReference type="AlphaFoldDB" id="A0A087X134"/>
<keyword evidence="2" id="KW-1185">Reference proteome</keyword>
<dbReference type="OrthoDB" id="8062037at2759"/>
<name>A0A087X134_HUMAN</name>
<reference evidence="1" key="5">
    <citation type="submission" date="2025-09" db="UniProtKB">
        <authorList>
            <consortium name="Ensembl"/>
        </authorList>
    </citation>
    <scope>IDENTIFICATION</scope>
</reference>
<evidence type="ECO:0000313" key="2">
    <source>
        <dbReference type="Proteomes" id="UP000005640"/>
    </source>
</evidence>
<keyword evidence="3 4" id="KW-1267">Proteomics identification</keyword>
<dbReference type="EMBL" id="AC096677">
    <property type="status" value="NOT_ANNOTATED_CDS"/>
    <property type="molecule type" value="Genomic_DNA"/>
</dbReference>
<reference evidence="1 2" key="3">
    <citation type="journal article" date="2006" name="Nature">
        <title>The DNA sequence and biological annotation of human chromosome 1.</title>
        <authorList>
            <person name="Gregory S.G."/>
            <person name="Barlow K.F."/>
            <person name="McLay K.E."/>
            <person name="Kaul R."/>
            <person name="Swarbreck D."/>
            <person name="Dunham A."/>
            <person name="Scott C.E."/>
            <person name="Howe K.L."/>
            <person name="Woodfine K."/>
            <person name="Spencer C.C."/>
            <person name="Jones M.C."/>
            <person name="Gillson C."/>
            <person name="Searle S."/>
            <person name="Zhou Y."/>
            <person name="Kokocinski F."/>
            <person name="McDonald L."/>
            <person name="Evans R."/>
            <person name="Phillips K."/>
            <person name="Atkinson A."/>
            <person name="Cooper R."/>
            <person name="Jones C."/>
            <person name="Hall R.E."/>
            <person name="Andrews T.D."/>
            <person name="Lloyd C."/>
            <person name="Ainscough R."/>
            <person name="Almeida J.P."/>
            <person name="Ambrose K.D."/>
            <person name="Anderson F."/>
            <person name="Andrew R.W."/>
            <person name="Ashwell R.I."/>
            <person name="Aubin K."/>
            <person name="Babbage A.K."/>
            <person name="Bagguley C.L."/>
            <person name="Bailey J."/>
            <person name="Beasley H."/>
            <person name="Bethel G."/>
            <person name="Bird C.P."/>
            <person name="Bray-Allen S."/>
            <person name="Brown J.Y."/>
            <person name="Brown A.J."/>
            <person name="Buckley D."/>
            <person name="Burton J."/>
            <person name="Bye J."/>
            <person name="Carder C."/>
            <person name="Chapman J.C."/>
            <person name="Clark S.Y."/>
            <person name="Clarke G."/>
            <person name="Clee C."/>
            <person name="Cobley V."/>
            <person name="Collier R.E."/>
            <person name="Corby N."/>
            <person name="Coville G.J."/>
            <person name="Davies J."/>
            <person name="Deadman R."/>
            <person name="Dunn M."/>
            <person name="Earthrowl M."/>
            <person name="Ellington A.G."/>
            <person name="Errington H."/>
            <person name="Frankish A."/>
            <person name="Frankland J."/>
            <person name="French L."/>
            <person name="Garner P."/>
            <person name="Garnett J."/>
            <person name="Gay L."/>
            <person name="Ghori M.R."/>
            <person name="Gibson R."/>
            <person name="Gilby L.M."/>
            <person name="Gillett W."/>
            <person name="Glithero R.J."/>
            <person name="Grafham D.V."/>
            <person name="Griffiths C."/>
            <person name="Griffiths-Jones S."/>
            <person name="Grocock R."/>
            <person name="Hammond S."/>
            <person name="Harrison E.S."/>
            <person name="Hart E."/>
            <person name="Haugen E."/>
            <person name="Heath P.D."/>
            <person name="Holmes S."/>
            <person name="Holt K."/>
            <person name="Howden P.J."/>
            <person name="Hunt A.R."/>
            <person name="Hunt S.E."/>
            <person name="Hunter G."/>
            <person name="Isherwood J."/>
            <person name="James R."/>
            <person name="Johnson C."/>
            <person name="Johnson D."/>
            <person name="Joy A."/>
            <person name="Kay M."/>
            <person name="Kershaw J.K."/>
            <person name="Kibukawa M."/>
            <person name="Kimberley A.M."/>
            <person name="King A."/>
            <person name="Knights A.J."/>
            <person name="Lad H."/>
            <person name="Laird G."/>
            <person name="Lawlor S."/>
            <person name="Leongamornlert D.A."/>
            <person name="Lloyd D.M."/>
            <person name="Loveland J."/>
            <person name="Lovell J."/>
            <person name="Lush M.J."/>
            <person name="Lyne R."/>
            <person name="Martin S."/>
            <person name="Mashreghi-Mohammadi M."/>
            <person name="Matthews L."/>
            <person name="Matthews N.S."/>
            <person name="McLaren S."/>
            <person name="Milne S."/>
            <person name="Mistry S."/>
            <person name="Moore M.J."/>
            <person name="Nickerson T."/>
            <person name="O'Dell C.N."/>
            <person name="Oliver K."/>
            <person name="Palmeiri A."/>
            <person name="Palmer S.A."/>
            <person name="Parker A."/>
            <person name="Patel D."/>
            <person name="Pearce A.V."/>
            <person name="Peck A.I."/>
            <person name="Pelan S."/>
            <person name="Phelps K."/>
            <person name="Phillimore B.J."/>
            <person name="Plumb R."/>
            <person name="Rajan J."/>
            <person name="Raymond C."/>
            <person name="Rouse G."/>
            <person name="Saenphimmachak C."/>
            <person name="Sehra H.K."/>
            <person name="Sheridan E."/>
            <person name="Shownkeen R."/>
            <person name="Sims S."/>
            <person name="Skuce C.D."/>
            <person name="Smith M."/>
            <person name="Steward C."/>
            <person name="Subramanian S."/>
            <person name="Sycamore N."/>
            <person name="Tracey A."/>
            <person name="Tromans A."/>
            <person name="Van Helmond Z."/>
            <person name="Wall M."/>
            <person name="Wallis J.M."/>
            <person name="White S."/>
            <person name="Whitehead S.L."/>
            <person name="Wilkinson J.E."/>
            <person name="Willey D.L."/>
            <person name="Williams H."/>
            <person name="Wilming L."/>
            <person name="Wray P.W."/>
            <person name="Wu Z."/>
            <person name="Coulson A."/>
            <person name="Vaudin M."/>
            <person name="Sulston J.E."/>
            <person name="Durbin R."/>
            <person name="Hubbard T."/>
            <person name="Wooster R."/>
            <person name="Dunham I."/>
            <person name="Carter N.P."/>
            <person name="McVean G."/>
            <person name="Ross M.T."/>
            <person name="Harrow J."/>
            <person name="Olson M.V."/>
            <person name="Beck S."/>
            <person name="Rogers J."/>
            <person name="Bentley D.R."/>
            <person name="Banerjee R."/>
            <person name="Bryant S.P."/>
            <person name="Burford D.C."/>
            <person name="Burrill W.D."/>
            <person name="Clegg S.M."/>
            <person name="Dhami P."/>
            <person name="Dovey O."/>
            <person name="Faulkner L.M."/>
            <person name="Gribble S.M."/>
            <person name="Langford C.F."/>
            <person name="Pandian R.D."/>
            <person name="Porter K.M."/>
            <person name="Prigmore E."/>
        </authorList>
    </citation>
    <scope>NUCLEOTIDE SEQUENCE [LARGE SCALE GENOMIC DNA]</scope>
</reference>
<reference evidence="1 2" key="2">
    <citation type="journal article" date="2004" name="Nature">
        <title>Finishing the euchromatic sequence of the human genome.</title>
        <authorList>
            <consortium name="International Human Genome Sequencing Consortium"/>
        </authorList>
    </citation>
    <scope>NUCLEOTIDE SEQUENCE [LARGE SCALE GENOMIC DNA]</scope>
</reference>
<dbReference type="ChiTaRS" id="CSRP1">
    <property type="organism name" value="human"/>
</dbReference>
<dbReference type="Proteomes" id="UP000005640">
    <property type="component" value="Chromosome 1"/>
</dbReference>
<dbReference type="ExpressionAtlas" id="A0A087X134">
    <property type="expression patterns" value="baseline and differential"/>
</dbReference>
<dbReference type="GeneTree" id="ENSGT00940000156777"/>
<dbReference type="OpenTargets" id="ENSG00000159176"/>
<evidence type="ECO:0000313" key="1">
    <source>
        <dbReference type="Ensembl" id="ENSP00000483864.1"/>
    </source>
</evidence>
<dbReference type="VEuPathDB" id="HostDB:ENSG00000159176"/>
<evidence type="ECO:0007829" key="4">
    <source>
        <dbReference type="ProteomicsDB" id="A0A087X134"/>
    </source>
</evidence>